<reference evidence="1" key="1">
    <citation type="submission" date="2024-06" db="EMBL/GenBank/DDBJ databases">
        <authorList>
            <person name="Wu L."/>
        </authorList>
    </citation>
    <scope>NUCLEOTIDE SEQUENCE</scope>
    <source>
        <strain evidence="1">W17</strain>
    </source>
</reference>
<proteinExistence type="predicted"/>
<gene>
    <name evidence="1" type="ORF">ABCR88_16235</name>
</gene>
<dbReference type="AlphaFoldDB" id="A0AAU7X380"/>
<protein>
    <submittedName>
        <fullName evidence="1">Uncharacterized protein</fullName>
    </submittedName>
</protein>
<sequence length="293" mass="33095">MADEWLEDYYYAYVAAVDAQKSFFAFREIGLEAQDVSHTIFLEYNSGKWREVGEATWDTVAMTTDRSQQMLAISEEGEIGEGYLGSTLSLSEMDPPPLMLRGISSIGEYTYLCGVSREVYVRHGSSAWQPIHAPKPTSKDSVFGFEALGGFSNDEIYAAGWKGEIWLREQGNWRQVDSPTNFKITALICASDGYCYLCGRQGTLLRGRADTWEIIDLDEFTDDFWSIAEHQGKIYLATLFEVYVLDESSLRPVNWNMPKPNTCYCLSAKNGALWSVGQKDILVHDGQSWRKLA</sequence>
<evidence type="ECO:0000313" key="1">
    <source>
        <dbReference type="EMBL" id="XBY27313.1"/>
    </source>
</evidence>
<dbReference type="RefSeq" id="WP_041118184.1">
    <property type="nucleotide sequence ID" value="NZ_CP158490.1"/>
</dbReference>
<accession>A0AAU7X380</accession>
<organism evidence="1">
    <name type="scientific">Pseudomonas sp. W17</name>
    <dbReference type="NCBI Taxonomy" id="3144407"/>
    <lineage>
        <taxon>Bacteria</taxon>
        <taxon>Pseudomonadati</taxon>
        <taxon>Pseudomonadota</taxon>
        <taxon>Gammaproteobacteria</taxon>
        <taxon>Pseudomonadales</taxon>
        <taxon>Pseudomonadaceae</taxon>
        <taxon>Pseudomonas</taxon>
    </lineage>
</organism>
<dbReference type="EMBL" id="CP158490">
    <property type="protein sequence ID" value="XBY27313.1"/>
    <property type="molecule type" value="Genomic_DNA"/>
</dbReference>
<name>A0AAU7X380_9PSED</name>